<keyword evidence="2" id="KW-1185">Reference proteome</keyword>
<dbReference type="STRING" id="6248.A0A0K0E623"/>
<reference evidence="3" key="1">
    <citation type="submission" date="2015-08" db="UniProtKB">
        <authorList>
            <consortium name="WormBaseParasite"/>
        </authorList>
    </citation>
    <scope>IDENTIFICATION</scope>
</reference>
<evidence type="ECO:0000256" key="1">
    <source>
        <dbReference type="SAM" id="MobiDB-lite"/>
    </source>
</evidence>
<sequence length="640" mass="72602">MNTNYMYQTFDVTQNQYQNNIDPRNRSNFINIPNNNRNIQYQQSDMNNPYNYSYINNPPPMNGSLMINQCPPHLQQNNKDNGNMQFTINKGAANVPSHLSSPYRRQDTKNNSGYTNKNKNSSTTKSPINDSWNLDYNTSQGGWNSHMGVSMGGINQSNNWEDLNRLPPQNTNNYRNNNRNNFHELNVQSNTNLPFPQQRNDIRNIKFPTINQPPNNQNISCISSNDINSGQFNPQLNQYGVPVSRSNNNFYNNSPAPTTNATSKQNVGSKNNKNFGGRINYNYNNNQNSNRNIIPQNNTLPGKVGMFNVTEDSFWKNPNEESIKKQKDNGTSIWGDPEKNNSLPIRRWGIPNIPDLVESNTTIYDNKNTNNSSCKIIVATGWGDIEKKDNLKKNQKDLNKITDEGSLYNRDENHWSPGSGKESTFEAFNNNPNSEWNLPGNTNLYSDMMRGFQGNNVSTPSDEYSLSSSSQELLKIAVSKNIISKNILTKFYDPQSSVLLNSLLSLISQAVMLDDKLGSIRRNNMDQNDFEQKQRYNIMIVEIAKIKNEIETLSENLTNRAFGNTISVNSNLPSNYLVTNVHKDINFAAFTDEYLFENISSTTNFHFDSATAAVSRSLANLDISGNGETSDHLLHSDVWK</sequence>
<proteinExistence type="predicted"/>
<name>A0A0K0E623_STRER</name>
<dbReference type="Proteomes" id="UP000035681">
    <property type="component" value="Unplaced"/>
</dbReference>
<dbReference type="WBParaSite" id="SSTP_0000495400.1">
    <property type="protein sequence ID" value="SSTP_0000495400.1"/>
    <property type="gene ID" value="SSTP_0000495400"/>
</dbReference>
<evidence type="ECO:0000313" key="3">
    <source>
        <dbReference type="WBParaSite" id="SSTP_0000495400.1"/>
    </source>
</evidence>
<feature type="compositionally biased region" description="Basic and acidic residues" evidence="1">
    <location>
        <begin position="403"/>
        <end position="414"/>
    </location>
</feature>
<evidence type="ECO:0000313" key="4">
    <source>
        <dbReference type="WBParaSite" id="TCONS_00013116.p1"/>
    </source>
</evidence>
<dbReference type="AlphaFoldDB" id="A0A0K0E623"/>
<organism evidence="3">
    <name type="scientific">Strongyloides stercoralis</name>
    <name type="common">Threadworm</name>
    <dbReference type="NCBI Taxonomy" id="6248"/>
    <lineage>
        <taxon>Eukaryota</taxon>
        <taxon>Metazoa</taxon>
        <taxon>Ecdysozoa</taxon>
        <taxon>Nematoda</taxon>
        <taxon>Chromadorea</taxon>
        <taxon>Rhabditida</taxon>
        <taxon>Tylenchina</taxon>
        <taxon>Panagrolaimomorpha</taxon>
        <taxon>Strongyloidoidea</taxon>
        <taxon>Strongyloididae</taxon>
        <taxon>Strongyloides</taxon>
    </lineage>
</organism>
<dbReference type="WBParaSite" id="TCONS_00013116.p1">
    <property type="protein sequence ID" value="TCONS_00013116.p1"/>
    <property type="gene ID" value="XLOC_008918"/>
</dbReference>
<feature type="region of interest" description="Disordered" evidence="1">
    <location>
        <begin position="93"/>
        <end position="132"/>
    </location>
</feature>
<accession>A0A0K0E623</accession>
<feature type="compositionally biased region" description="Low complexity" evidence="1">
    <location>
        <begin position="109"/>
        <end position="126"/>
    </location>
</feature>
<feature type="region of interest" description="Disordered" evidence="1">
    <location>
        <begin position="403"/>
        <end position="422"/>
    </location>
</feature>
<protein>
    <submittedName>
        <fullName evidence="4">GW182 middle domain-containing protein</fullName>
    </submittedName>
    <submittedName>
        <fullName evidence="3">M_domain domain-containing protein</fullName>
    </submittedName>
</protein>
<evidence type="ECO:0000313" key="2">
    <source>
        <dbReference type="Proteomes" id="UP000035681"/>
    </source>
</evidence>